<dbReference type="Pfam" id="PF03845">
    <property type="entry name" value="Spore_permease"/>
    <property type="match status" value="1"/>
</dbReference>
<name>A0A3T1D6M4_9BACL</name>
<keyword evidence="4" id="KW-0309">Germination</keyword>
<evidence type="ECO:0000256" key="4">
    <source>
        <dbReference type="ARBA" id="ARBA00022544"/>
    </source>
</evidence>
<dbReference type="GO" id="GO:0009847">
    <property type="term" value="P:spore germination"/>
    <property type="evidence" value="ECO:0007669"/>
    <property type="project" value="InterPro"/>
</dbReference>
<protein>
    <recommendedName>
        <fullName evidence="11">Germination protein</fullName>
    </recommendedName>
</protein>
<feature type="transmembrane region" description="Helical" evidence="8">
    <location>
        <begin position="40"/>
        <end position="60"/>
    </location>
</feature>
<evidence type="ECO:0000256" key="3">
    <source>
        <dbReference type="ARBA" id="ARBA00022448"/>
    </source>
</evidence>
<reference evidence="9 10" key="1">
    <citation type="submission" date="2019-01" db="EMBL/GenBank/DDBJ databases">
        <title>Complete genome sequence of Cohnella hallensis HS21 isolated from Korean fir (Abies koreana) rhizospheric soil.</title>
        <authorList>
            <person name="Jiang L."/>
            <person name="Kang S.W."/>
            <person name="Kim S."/>
            <person name="Jung J."/>
            <person name="Kim C.Y."/>
            <person name="Kim D.H."/>
            <person name="Kim S.W."/>
            <person name="Lee J."/>
        </authorList>
    </citation>
    <scope>NUCLEOTIDE SEQUENCE [LARGE SCALE GENOMIC DNA]</scope>
    <source>
        <strain evidence="9 10">HS21</strain>
    </source>
</reference>
<feature type="transmembrane region" description="Helical" evidence="8">
    <location>
        <begin position="144"/>
        <end position="162"/>
    </location>
</feature>
<dbReference type="NCBIfam" id="TIGR00912">
    <property type="entry name" value="2A0309"/>
    <property type="match status" value="1"/>
</dbReference>
<feature type="transmembrane region" description="Helical" evidence="8">
    <location>
        <begin position="182"/>
        <end position="202"/>
    </location>
</feature>
<keyword evidence="5 8" id="KW-0812">Transmembrane</keyword>
<feature type="transmembrane region" description="Helical" evidence="8">
    <location>
        <begin position="332"/>
        <end position="353"/>
    </location>
</feature>
<sequence length="364" mass="41887">MLTHKINVVQTMMLFTLAIGITNHVIIVPLILNAAHRDSWISAFMAIPPLIIWTIIVFFVMRLTNQKSLYDWFKAHYNPLIAWLVIVPIIVFLIFILFVTVRDTSSWTKVSYLPKTPYPITVSLFVLTSFFAAMAGLRTITIAAGLLLPAVILFGFFVMSVNFQFKDYSYLTPIFTNGYKPIFHGTVYALGGFVEFVLLLAMQQHLSKKFRLSSILFLTLAVTGLIFGPIMASIAIFGPFEAADQRYPAFEQWRMVLLGKFISHLDFLSIYQWLAGSLTRISLSLFLLFDLLKMTRSRSKGIWMFLTCSVLIIVTSQKGISDNMFFHFLQYYFFPFACTFFYFFPFLLLLMIVMKRGKRKHELG</sequence>
<keyword evidence="10" id="KW-1185">Reference proteome</keyword>
<feature type="transmembrane region" description="Helical" evidence="8">
    <location>
        <begin position="214"/>
        <end position="237"/>
    </location>
</feature>
<organism evidence="9 10">
    <name type="scientific">Cohnella abietis</name>
    <dbReference type="NCBI Taxonomy" id="2507935"/>
    <lineage>
        <taxon>Bacteria</taxon>
        <taxon>Bacillati</taxon>
        <taxon>Bacillota</taxon>
        <taxon>Bacilli</taxon>
        <taxon>Bacillales</taxon>
        <taxon>Paenibacillaceae</taxon>
        <taxon>Cohnella</taxon>
    </lineage>
</organism>
<evidence type="ECO:0000256" key="8">
    <source>
        <dbReference type="SAM" id="Phobius"/>
    </source>
</evidence>
<comment type="similarity">
    <text evidence="2">Belongs to the amino acid-polyamine-organocation (APC) superfamily. Spore germination protein (SGP) (TC 2.A.3.9) family.</text>
</comment>
<feature type="transmembrane region" description="Helical" evidence="8">
    <location>
        <begin position="301"/>
        <end position="320"/>
    </location>
</feature>
<dbReference type="AlphaFoldDB" id="A0A3T1D6M4"/>
<feature type="transmembrane region" description="Helical" evidence="8">
    <location>
        <begin position="270"/>
        <end position="289"/>
    </location>
</feature>
<evidence type="ECO:0000256" key="6">
    <source>
        <dbReference type="ARBA" id="ARBA00022989"/>
    </source>
</evidence>
<evidence type="ECO:0000313" key="9">
    <source>
        <dbReference type="EMBL" id="BBI33714.1"/>
    </source>
</evidence>
<feature type="transmembrane region" description="Helical" evidence="8">
    <location>
        <begin position="80"/>
        <end position="98"/>
    </location>
</feature>
<keyword evidence="3" id="KW-0813">Transport</keyword>
<dbReference type="PANTHER" id="PTHR34975">
    <property type="entry name" value="SPORE GERMINATION PROTEIN A2"/>
    <property type="match status" value="1"/>
</dbReference>
<dbReference type="OrthoDB" id="2381188at2"/>
<dbReference type="GO" id="GO:0016020">
    <property type="term" value="C:membrane"/>
    <property type="evidence" value="ECO:0007669"/>
    <property type="project" value="UniProtKB-SubCell"/>
</dbReference>
<accession>A0A3T1D6M4</accession>
<evidence type="ECO:0008006" key="11">
    <source>
        <dbReference type="Google" id="ProtNLM"/>
    </source>
</evidence>
<dbReference type="EMBL" id="AP019400">
    <property type="protein sequence ID" value="BBI33714.1"/>
    <property type="molecule type" value="Genomic_DNA"/>
</dbReference>
<proteinExistence type="inferred from homology"/>
<dbReference type="Proteomes" id="UP000289856">
    <property type="component" value="Chromosome"/>
</dbReference>
<evidence type="ECO:0000313" key="10">
    <source>
        <dbReference type="Proteomes" id="UP000289856"/>
    </source>
</evidence>
<feature type="transmembrane region" description="Helical" evidence="8">
    <location>
        <begin position="12"/>
        <end position="34"/>
    </location>
</feature>
<evidence type="ECO:0000256" key="2">
    <source>
        <dbReference type="ARBA" id="ARBA00007998"/>
    </source>
</evidence>
<evidence type="ECO:0000256" key="5">
    <source>
        <dbReference type="ARBA" id="ARBA00022692"/>
    </source>
</evidence>
<keyword evidence="7 8" id="KW-0472">Membrane</keyword>
<evidence type="ECO:0000256" key="7">
    <source>
        <dbReference type="ARBA" id="ARBA00023136"/>
    </source>
</evidence>
<feature type="transmembrane region" description="Helical" evidence="8">
    <location>
        <begin position="118"/>
        <end position="137"/>
    </location>
</feature>
<dbReference type="PANTHER" id="PTHR34975:SF2">
    <property type="entry name" value="SPORE GERMINATION PROTEIN A2"/>
    <property type="match status" value="1"/>
</dbReference>
<dbReference type="InterPro" id="IPR004761">
    <property type="entry name" value="Spore_GerAB"/>
</dbReference>
<comment type="subcellular location">
    <subcellularLocation>
        <location evidence="1">Membrane</location>
        <topology evidence="1">Multi-pass membrane protein</topology>
    </subcellularLocation>
</comment>
<keyword evidence="6 8" id="KW-1133">Transmembrane helix</keyword>
<dbReference type="RefSeq" id="WP_157994053.1">
    <property type="nucleotide sequence ID" value="NZ_AP019400.1"/>
</dbReference>
<evidence type="ECO:0000256" key="1">
    <source>
        <dbReference type="ARBA" id="ARBA00004141"/>
    </source>
</evidence>
<gene>
    <name evidence="9" type="ORF">KCTCHS21_31130</name>
</gene>
<dbReference type="KEGG" id="cohn:KCTCHS21_31130"/>